<evidence type="ECO:0000313" key="2">
    <source>
        <dbReference type="EMBL" id="MCP3424163.1"/>
    </source>
</evidence>
<proteinExistence type="predicted"/>
<keyword evidence="3" id="KW-1185">Reference proteome</keyword>
<organism evidence="2 3">
    <name type="scientific">Nocardioides pinisoli</name>
    <dbReference type="NCBI Taxonomy" id="2950279"/>
    <lineage>
        <taxon>Bacteria</taxon>
        <taxon>Bacillati</taxon>
        <taxon>Actinomycetota</taxon>
        <taxon>Actinomycetes</taxon>
        <taxon>Propionibacteriales</taxon>
        <taxon>Nocardioidaceae</taxon>
        <taxon>Nocardioides</taxon>
    </lineage>
</organism>
<sequence length="166" mass="17029">MRATLTVLTIVALVVGVSSCSLGEDEVSAKEREQQVVDAVSDAVPLVERALRATKVEVGAGWGSCPGGVGHVYSGGGTLVAPAGGAGGQLEAVRSALTEAGFEDGTQVEGHVSVSRGEVDLDFQPSPARGKGAWKVSFSGPCKRYSGDDEDYVEAANLEPSRTLLP</sequence>
<comment type="caution">
    <text evidence="2">The sequence shown here is derived from an EMBL/GenBank/DDBJ whole genome shotgun (WGS) entry which is preliminary data.</text>
</comment>
<gene>
    <name evidence="2" type="ORF">NCI01_20380</name>
</gene>
<reference evidence="2 3" key="1">
    <citation type="submission" date="2022-06" db="EMBL/GenBank/DDBJ databases">
        <authorList>
            <person name="So Y."/>
        </authorList>
    </citation>
    <scope>NUCLEOTIDE SEQUENCE [LARGE SCALE GENOMIC DNA]</scope>
    <source>
        <strain evidence="2 3">STR3</strain>
    </source>
</reference>
<dbReference type="Proteomes" id="UP001204524">
    <property type="component" value="Unassembled WGS sequence"/>
</dbReference>
<keyword evidence="1" id="KW-0732">Signal</keyword>
<feature type="signal peptide" evidence="1">
    <location>
        <begin position="1"/>
        <end position="23"/>
    </location>
</feature>
<evidence type="ECO:0000313" key="3">
    <source>
        <dbReference type="Proteomes" id="UP001204524"/>
    </source>
</evidence>
<feature type="chain" id="PRO_5045130899" description="Lipoprotein" evidence="1">
    <location>
        <begin position="24"/>
        <end position="166"/>
    </location>
</feature>
<evidence type="ECO:0000256" key="1">
    <source>
        <dbReference type="SAM" id="SignalP"/>
    </source>
</evidence>
<dbReference type="RefSeq" id="WP_254183320.1">
    <property type="nucleotide sequence ID" value="NZ_JANARS010000012.1"/>
</dbReference>
<dbReference type="EMBL" id="JANARS010000012">
    <property type="protein sequence ID" value="MCP3424163.1"/>
    <property type="molecule type" value="Genomic_DNA"/>
</dbReference>
<dbReference type="PROSITE" id="PS51257">
    <property type="entry name" value="PROKAR_LIPOPROTEIN"/>
    <property type="match status" value="1"/>
</dbReference>
<name>A0ABT1L462_9ACTN</name>
<evidence type="ECO:0008006" key="4">
    <source>
        <dbReference type="Google" id="ProtNLM"/>
    </source>
</evidence>
<accession>A0ABT1L462</accession>
<protein>
    <recommendedName>
        <fullName evidence="4">Lipoprotein</fullName>
    </recommendedName>
</protein>